<evidence type="ECO:0000256" key="1">
    <source>
        <dbReference type="SAM" id="MobiDB-lite"/>
    </source>
</evidence>
<name>A0ABX9N8D4_9MICO</name>
<gene>
    <name evidence="2" type="ORF">DZF98_04755</name>
</gene>
<accession>A0ABX9N8D4</accession>
<dbReference type="Proteomes" id="UP000265355">
    <property type="component" value="Unassembled WGS sequence"/>
</dbReference>
<sequence length="380" mass="43227">MTVRKSTTPVRKKPTVPRVPKVPDVDGLLPEGERRELEVQEKVRQLEVTDEARRRLEEAKAGALEIPTPESLSRFLRRKMPPERYVIDNLWPVGGNIMFSAQRKAGKTTIGHNLMRSLVDGDPFMDHFDVLTTRRVLLLDFEMSDRMLQHWLKDQRIRNTANLKVVNMRGKAGSFRITDDKMRARWARVIEDTGAEVLVVDPMRPVLDAIGLKEANEGGPFLQAFDALKVEAGVSEGMIAHHHGHVAERAAGDSRFEGWPDAIWNVTRQDMTDPDSFRYFEAFGRDVSVPKGMVLMNESRRVAFKTDIPEETKSAVMDRLVMWLLEQNGERNTGQIQDAGIKGINKNNVAERMRTAVSTGRVEIREGERGSKWYRPAQHP</sequence>
<dbReference type="EMBL" id="QWEE01000045">
    <property type="protein sequence ID" value="RII93285.1"/>
    <property type="molecule type" value="Genomic_DNA"/>
</dbReference>
<reference evidence="2 3" key="1">
    <citation type="submission" date="2018-08" db="EMBL/GenBank/DDBJ databases">
        <title>Genome Sequence of Clavibacter michiganensis Subspecies type strains, and the Atypical Peach-Colored Strains Isolated from Tomato.</title>
        <authorList>
            <person name="Osdaghi E."/>
            <person name="Portier P."/>
            <person name="Briand M."/>
            <person name="Jacques M.-A."/>
        </authorList>
    </citation>
    <scope>NUCLEOTIDE SEQUENCE [LARGE SCALE GENOMIC DNA]</scope>
    <source>
        <strain evidence="2 3">CFBP 8216</strain>
    </source>
</reference>
<keyword evidence="3" id="KW-1185">Reference proteome</keyword>
<dbReference type="Gene3D" id="3.40.50.300">
    <property type="entry name" value="P-loop containing nucleotide triphosphate hydrolases"/>
    <property type="match status" value="1"/>
</dbReference>
<dbReference type="InterPro" id="IPR027417">
    <property type="entry name" value="P-loop_NTPase"/>
</dbReference>
<feature type="region of interest" description="Disordered" evidence="1">
    <location>
        <begin position="1"/>
        <end position="33"/>
    </location>
</feature>
<evidence type="ECO:0000313" key="3">
    <source>
        <dbReference type="Proteomes" id="UP000265355"/>
    </source>
</evidence>
<evidence type="ECO:0000313" key="2">
    <source>
        <dbReference type="EMBL" id="RII93285.1"/>
    </source>
</evidence>
<comment type="caution">
    <text evidence="2">The sequence shown here is derived from an EMBL/GenBank/DDBJ whole genome shotgun (WGS) entry which is preliminary data.</text>
</comment>
<dbReference type="RefSeq" id="WP_119372645.1">
    <property type="nucleotide sequence ID" value="NZ_CP040792.1"/>
</dbReference>
<proteinExistence type="predicted"/>
<dbReference type="Pfam" id="PF13481">
    <property type="entry name" value="AAA_25"/>
    <property type="match status" value="1"/>
</dbReference>
<organism evidence="2 3">
    <name type="scientific">Clavibacter californiensis</name>
    <dbReference type="NCBI Taxonomy" id="1401995"/>
    <lineage>
        <taxon>Bacteria</taxon>
        <taxon>Bacillati</taxon>
        <taxon>Actinomycetota</taxon>
        <taxon>Actinomycetes</taxon>
        <taxon>Micrococcales</taxon>
        <taxon>Microbacteriaceae</taxon>
        <taxon>Clavibacter</taxon>
    </lineage>
</organism>
<evidence type="ECO:0008006" key="4">
    <source>
        <dbReference type="Google" id="ProtNLM"/>
    </source>
</evidence>
<dbReference type="SUPFAM" id="SSF52540">
    <property type="entry name" value="P-loop containing nucleoside triphosphate hydrolases"/>
    <property type="match status" value="1"/>
</dbReference>
<protein>
    <recommendedName>
        <fullName evidence="4">AAA domain-containing protein</fullName>
    </recommendedName>
</protein>